<evidence type="ECO:0000256" key="1">
    <source>
        <dbReference type="SAM" id="Phobius"/>
    </source>
</evidence>
<dbReference type="Proteomes" id="UP000091820">
    <property type="component" value="Unassembled WGS sequence"/>
</dbReference>
<dbReference type="AlphaFoldDB" id="A0A1A9WCZ0"/>
<keyword evidence="3" id="KW-1185">Reference proteome</keyword>
<evidence type="ECO:0000313" key="3">
    <source>
        <dbReference type="Proteomes" id="UP000091820"/>
    </source>
</evidence>
<sequence>MCLTVWCARLHNTMEAIITVYFIMYTAYITVGLQQAILAHYIITLTFFTSNNNNNNKPDHHFENSDNWHKIQHIRYVFAVDDATIEQTFYLTNLLHADDLRRKYCDYQGHWLENYRPAHDSTTHER</sequence>
<keyword evidence="1" id="KW-1133">Transmembrane helix</keyword>
<dbReference type="VEuPathDB" id="VectorBase:GBRI015001"/>
<feature type="transmembrane region" description="Helical" evidence="1">
    <location>
        <begin position="20"/>
        <end position="48"/>
    </location>
</feature>
<name>A0A1A9WCZ0_9MUSC</name>
<evidence type="ECO:0000313" key="2">
    <source>
        <dbReference type="EnsemblMetazoa" id="GBRI015001-PA"/>
    </source>
</evidence>
<keyword evidence="1" id="KW-0472">Membrane</keyword>
<protein>
    <submittedName>
        <fullName evidence="2">Uncharacterized protein</fullName>
    </submittedName>
</protein>
<keyword evidence="1" id="KW-0812">Transmembrane</keyword>
<accession>A0A1A9WCZ0</accession>
<dbReference type="EnsemblMetazoa" id="GBRI015001-RA">
    <property type="protein sequence ID" value="GBRI015001-PA"/>
    <property type="gene ID" value="GBRI015001"/>
</dbReference>
<reference evidence="2" key="2">
    <citation type="submission" date="2020-05" db="UniProtKB">
        <authorList>
            <consortium name="EnsemblMetazoa"/>
        </authorList>
    </citation>
    <scope>IDENTIFICATION</scope>
    <source>
        <strain evidence="2">IAEA</strain>
    </source>
</reference>
<organism evidence="2 3">
    <name type="scientific">Glossina brevipalpis</name>
    <dbReference type="NCBI Taxonomy" id="37001"/>
    <lineage>
        <taxon>Eukaryota</taxon>
        <taxon>Metazoa</taxon>
        <taxon>Ecdysozoa</taxon>
        <taxon>Arthropoda</taxon>
        <taxon>Hexapoda</taxon>
        <taxon>Insecta</taxon>
        <taxon>Pterygota</taxon>
        <taxon>Neoptera</taxon>
        <taxon>Endopterygota</taxon>
        <taxon>Diptera</taxon>
        <taxon>Brachycera</taxon>
        <taxon>Muscomorpha</taxon>
        <taxon>Hippoboscoidea</taxon>
        <taxon>Glossinidae</taxon>
        <taxon>Glossina</taxon>
    </lineage>
</organism>
<proteinExistence type="predicted"/>
<reference evidence="3" key="1">
    <citation type="submission" date="2014-03" db="EMBL/GenBank/DDBJ databases">
        <authorList>
            <person name="Aksoy S."/>
            <person name="Warren W."/>
            <person name="Wilson R.K."/>
        </authorList>
    </citation>
    <scope>NUCLEOTIDE SEQUENCE [LARGE SCALE GENOMIC DNA]</scope>
    <source>
        <strain evidence="3">IAEA</strain>
    </source>
</reference>